<dbReference type="SMART" id="SM00257">
    <property type="entry name" value="LysM"/>
    <property type="match status" value="4"/>
</dbReference>
<dbReference type="Gene3D" id="3.90.1720.10">
    <property type="entry name" value="endopeptidase domain like (from Nostoc punctiforme)"/>
    <property type="match status" value="1"/>
</dbReference>
<protein>
    <submittedName>
        <fullName evidence="10">Peptidoglycan-binding protein</fullName>
    </submittedName>
</protein>
<feature type="compositionally biased region" description="Basic and acidic residues" evidence="7">
    <location>
        <begin position="234"/>
        <end position="244"/>
    </location>
</feature>
<evidence type="ECO:0000259" key="8">
    <source>
        <dbReference type="PROSITE" id="PS51782"/>
    </source>
</evidence>
<evidence type="ECO:0000313" key="10">
    <source>
        <dbReference type="EMBL" id="OCB78056.1"/>
    </source>
</evidence>
<dbReference type="AlphaFoldDB" id="A0A1B9E7X7"/>
<feature type="domain" description="LysM" evidence="8">
    <location>
        <begin position="160"/>
        <end position="204"/>
    </location>
</feature>
<keyword evidence="5" id="KW-0378">Hydrolase</keyword>
<feature type="domain" description="LysM" evidence="8">
    <location>
        <begin position="262"/>
        <end position="305"/>
    </location>
</feature>
<keyword evidence="4" id="KW-0677">Repeat</keyword>
<dbReference type="Pfam" id="PF00877">
    <property type="entry name" value="NLPC_P60"/>
    <property type="match status" value="1"/>
</dbReference>
<evidence type="ECO:0000313" key="11">
    <source>
        <dbReference type="Proteomes" id="UP000093510"/>
    </source>
</evidence>
<reference evidence="10 11" key="1">
    <citation type="submission" date="2016-03" db="EMBL/GenBank/DDBJ databases">
        <authorList>
            <person name="Ploux O."/>
        </authorList>
    </citation>
    <scope>NUCLEOTIDE SEQUENCE [LARGE SCALE GENOMIC DNA]</scope>
    <source>
        <strain evidence="10 11">LPB0076</strain>
    </source>
</reference>
<dbReference type="SUPFAM" id="SSF54106">
    <property type="entry name" value="LysM domain"/>
    <property type="match status" value="4"/>
</dbReference>
<proteinExistence type="inferred from homology"/>
<name>A0A1B9E7X7_9FLAO</name>
<dbReference type="GO" id="GO:0008234">
    <property type="term" value="F:cysteine-type peptidase activity"/>
    <property type="evidence" value="ECO:0007669"/>
    <property type="project" value="UniProtKB-KW"/>
</dbReference>
<dbReference type="PROSITE" id="PS51782">
    <property type="entry name" value="LYSM"/>
    <property type="match status" value="4"/>
</dbReference>
<feature type="domain" description="NlpC/P60" evidence="9">
    <location>
        <begin position="343"/>
        <end position="469"/>
    </location>
</feature>
<comment type="caution">
    <text evidence="10">The sequence shown here is derived from an EMBL/GenBank/DDBJ whole genome shotgun (WGS) entry which is preliminary data.</text>
</comment>
<dbReference type="PANTHER" id="PTHR47360">
    <property type="entry name" value="MUREIN DD-ENDOPEPTIDASE MEPS/MUREIN LD-CARBOXYPEPTIDASE"/>
    <property type="match status" value="1"/>
</dbReference>
<feature type="region of interest" description="Disordered" evidence="7">
    <location>
        <begin position="234"/>
        <end position="261"/>
    </location>
</feature>
<dbReference type="PANTHER" id="PTHR47360:SF1">
    <property type="entry name" value="ENDOPEPTIDASE NLPC-RELATED"/>
    <property type="match status" value="1"/>
</dbReference>
<evidence type="ECO:0000256" key="1">
    <source>
        <dbReference type="ARBA" id="ARBA00007074"/>
    </source>
</evidence>
<keyword evidence="11" id="KW-1185">Reference proteome</keyword>
<evidence type="ECO:0000256" key="7">
    <source>
        <dbReference type="SAM" id="MobiDB-lite"/>
    </source>
</evidence>
<dbReference type="InterPro" id="IPR036779">
    <property type="entry name" value="LysM_dom_sf"/>
</dbReference>
<dbReference type="RefSeq" id="WP_078055249.1">
    <property type="nucleotide sequence ID" value="NZ_CP017688.1"/>
</dbReference>
<keyword evidence="3" id="KW-0732">Signal</keyword>
<dbReference type="InterPro" id="IPR052062">
    <property type="entry name" value="Murein_DD/LD_carboxypeptidase"/>
</dbReference>
<keyword evidence="6" id="KW-0788">Thiol protease</keyword>
<evidence type="ECO:0000256" key="5">
    <source>
        <dbReference type="ARBA" id="ARBA00022801"/>
    </source>
</evidence>
<dbReference type="CDD" id="cd00118">
    <property type="entry name" value="LysM"/>
    <property type="match status" value="4"/>
</dbReference>
<dbReference type="STRING" id="1763534.GCA_001831475_00017"/>
<dbReference type="Pfam" id="PF01476">
    <property type="entry name" value="LysM"/>
    <property type="match status" value="4"/>
</dbReference>
<feature type="domain" description="LysM" evidence="8">
    <location>
        <begin position="25"/>
        <end position="68"/>
    </location>
</feature>
<evidence type="ECO:0000259" key="9">
    <source>
        <dbReference type="PROSITE" id="PS51935"/>
    </source>
</evidence>
<dbReference type="EMBL" id="LVEP01000013">
    <property type="protein sequence ID" value="OCB78056.1"/>
    <property type="molecule type" value="Genomic_DNA"/>
</dbReference>
<evidence type="ECO:0000256" key="2">
    <source>
        <dbReference type="ARBA" id="ARBA00022670"/>
    </source>
</evidence>
<comment type="similarity">
    <text evidence="1">Belongs to the peptidase C40 family.</text>
</comment>
<dbReference type="Gene3D" id="3.10.350.10">
    <property type="entry name" value="LysM domain"/>
    <property type="match status" value="4"/>
</dbReference>
<evidence type="ECO:0000256" key="6">
    <source>
        <dbReference type="ARBA" id="ARBA00022807"/>
    </source>
</evidence>
<evidence type="ECO:0000256" key="3">
    <source>
        <dbReference type="ARBA" id="ARBA00022729"/>
    </source>
</evidence>
<gene>
    <name evidence="10" type="ORF">LPBF_03645</name>
</gene>
<sequence>MKYTSWILGVFFLGSWSVFSQKKYTEHTVAKGETITKIAQQYSVKAAAIYALNPEAKTGIKLQSVLLIPSKVLTNTGVAKPITQTQNYTALPKETLYGIAKNNNITVADLYAVNPKLEETGLKIGQTIQIPSKEPIVRQEAIADNTATEQTVLVTTPETFVREIMPTETKYAIAKQYGITVAAIDKANPILETEALKIGQKIIIPAKQESNPEEESIPQVSQKEAPVLVAVAKEQDSKNAHKDTSTNFIKNSSNNSAPQTTITRTVLPKETKYGIAREYGITVKELEKQNPEIVSNLPIGYALVIKSSHQAATETNKEAIVATQSPDASEKEVSKSLKDTRNEEFLDQLVSAASENLGTRYRYGGNGENGIDCSGLMCNTFNTFDIQLPRTSIEQSQYGVVVNNEEAQKGDLIFFKTSRRNRINHVGMVVDVSDGDIKFIHASVSSGVIISSVKEKYYSKKVTQINRVL</sequence>
<dbReference type="GO" id="GO:0006508">
    <property type="term" value="P:proteolysis"/>
    <property type="evidence" value="ECO:0007669"/>
    <property type="project" value="UniProtKB-KW"/>
</dbReference>
<dbReference type="OrthoDB" id="9807055at2"/>
<evidence type="ECO:0000256" key="4">
    <source>
        <dbReference type="ARBA" id="ARBA00022737"/>
    </source>
</evidence>
<dbReference type="PROSITE" id="PS51935">
    <property type="entry name" value="NLPC_P60"/>
    <property type="match status" value="1"/>
</dbReference>
<feature type="compositionally biased region" description="Polar residues" evidence="7">
    <location>
        <begin position="245"/>
        <end position="261"/>
    </location>
</feature>
<keyword evidence="2" id="KW-0645">Protease</keyword>
<dbReference type="InterPro" id="IPR038765">
    <property type="entry name" value="Papain-like_cys_pep_sf"/>
</dbReference>
<dbReference type="InterPro" id="IPR018392">
    <property type="entry name" value="LysM"/>
</dbReference>
<feature type="domain" description="LysM" evidence="8">
    <location>
        <begin position="86"/>
        <end position="130"/>
    </location>
</feature>
<dbReference type="SUPFAM" id="SSF54001">
    <property type="entry name" value="Cysteine proteinases"/>
    <property type="match status" value="1"/>
</dbReference>
<organism evidence="10 11">
    <name type="scientific">Flavobacterium crassostreae</name>
    <dbReference type="NCBI Taxonomy" id="1763534"/>
    <lineage>
        <taxon>Bacteria</taxon>
        <taxon>Pseudomonadati</taxon>
        <taxon>Bacteroidota</taxon>
        <taxon>Flavobacteriia</taxon>
        <taxon>Flavobacteriales</taxon>
        <taxon>Flavobacteriaceae</taxon>
        <taxon>Flavobacterium</taxon>
    </lineage>
</organism>
<dbReference type="Proteomes" id="UP000093510">
    <property type="component" value="Unassembled WGS sequence"/>
</dbReference>
<accession>A0A1B9E7X7</accession>
<dbReference type="InterPro" id="IPR000064">
    <property type="entry name" value="NLP_P60_dom"/>
</dbReference>